<dbReference type="PANTHER" id="PTHR45619">
    <property type="entry name" value="SERINE/THREONINE-PROTEIN PHOSPHATASE PP2A-RELATED"/>
    <property type="match status" value="1"/>
</dbReference>
<dbReference type="EMBL" id="JAPFFF010000006">
    <property type="protein sequence ID" value="KAK8887574.1"/>
    <property type="molecule type" value="Genomic_DNA"/>
</dbReference>
<accession>A0ABR2K937</accession>
<evidence type="ECO:0000256" key="2">
    <source>
        <dbReference type="ARBA" id="ARBA00022801"/>
    </source>
</evidence>
<keyword evidence="7" id="KW-1185">Reference proteome</keyword>
<evidence type="ECO:0000259" key="5">
    <source>
        <dbReference type="PROSITE" id="PS00125"/>
    </source>
</evidence>
<keyword evidence="3" id="KW-0464">Manganese</keyword>
<dbReference type="InterPro" id="IPR047129">
    <property type="entry name" value="PPA2-like"/>
</dbReference>
<evidence type="ECO:0000313" key="6">
    <source>
        <dbReference type="EMBL" id="KAK8887574.1"/>
    </source>
</evidence>
<feature type="domain" description="Serine/threonine specific protein phosphatases" evidence="5">
    <location>
        <begin position="112"/>
        <end position="117"/>
    </location>
</feature>
<comment type="caution">
    <text evidence="6">The sequence shown here is derived from an EMBL/GenBank/DDBJ whole genome shotgun (WGS) entry which is preliminary data.</text>
</comment>
<name>A0ABR2K937_9EUKA</name>
<gene>
    <name evidence="6" type="ORF">M9Y10_038624</name>
</gene>
<evidence type="ECO:0000256" key="1">
    <source>
        <dbReference type="ARBA" id="ARBA00022723"/>
    </source>
</evidence>
<keyword evidence="1" id="KW-0479">Metal-binding</keyword>
<sequence>MTASNLDLKSCLKRIERGDIIEEETVIAILMKLMEVMYRERNLLILNSPIIICGDIHGQLDDLFQLFNESGDKYNQQYLFMGDYIDRGYHSLNTFLYLGILKLLYPSQYHLLRGNHESRQLSQMYGFYNEIILNYGHSGLWALSNSVFDLLPIAALIDHEIFSVHGGLSPSLPLIEMICQQNRQDELPTSGAFCDLCWSDPDDVKSWRPNQRGAGYLFGEKAVSQFIWLNNINLITRSHQLAEEGFQFYFPYKKDEKQKSGCSKDGRLVTIWSAPNYSYRYENKASIMKYRFPGCDTYSITVFEANKTRIVPPNLPVVSHYFA</sequence>
<dbReference type="EC" id="3.1.3.16" evidence="4"/>
<protein>
    <recommendedName>
        <fullName evidence="4">Serine/threonine-protein phosphatase</fullName>
        <ecNumber evidence="4">3.1.3.16</ecNumber>
    </recommendedName>
</protein>
<keyword evidence="2 4" id="KW-0378">Hydrolase</keyword>
<dbReference type="InterPro" id="IPR004843">
    <property type="entry name" value="Calcineurin-like_PHP"/>
</dbReference>
<dbReference type="SMART" id="SM00156">
    <property type="entry name" value="PP2Ac"/>
    <property type="match status" value="1"/>
</dbReference>
<evidence type="ECO:0000256" key="4">
    <source>
        <dbReference type="RuleBase" id="RU004273"/>
    </source>
</evidence>
<dbReference type="SUPFAM" id="SSF56300">
    <property type="entry name" value="Metallo-dependent phosphatases"/>
    <property type="match status" value="1"/>
</dbReference>
<dbReference type="Pfam" id="PF00149">
    <property type="entry name" value="Metallophos"/>
    <property type="match status" value="1"/>
</dbReference>
<dbReference type="InterPro" id="IPR006186">
    <property type="entry name" value="Ser/Thr-sp_prot-phosphatase"/>
</dbReference>
<organism evidence="6 7">
    <name type="scientific">Tritrichomonas musculus</name>
    <dbReference type="NCBI Taxonomy" id="1915356"/>
    <lineage>
        <taxon>Eukaryota</taxon>
        <taxon>Metamonada</taxon>
        <taxon>Parabasalia</taxon>
        <taxon>Tritrichomonadida</taxon>
        <taxon>Tritrichomonadidae</taxon>
        <taxon>Tritrichomonas</taxon>
    </lineage>
</organism>
<comment type="catalytic activity">
    <reaction evidence="4">
        <text>O-phospho-L-threonyl-[protein] + H2O = L-threonyl-[protein] + phosphate</text>
        <dbReference type="Rhea" id="RHEA:47004"/>
        <dbReference type="Rhea" id="RHEA-COMP:11060"/>
        <dbReference type="Rhea" id="RHEA-COMP:11605"/>
        <dbReference type="ChEBI" id="CHEBI:15377"/>
        <dbReference type="ChEBI" id="CHEBI:30013"/>
        <dbReference type="ChEBI" id="CHEBI:43474"/>
        <dbReference type="ChEBI" id="CHEBI:61977"/>
        <dbReference type="EC" id="3.1.3.16"/>
    </reaction>
</comment>
<proteinExistence type="inferred from homology"/>
<comment type="similarity">
    <text evidence="4">Belongs to the PPP phosphatase family.</text>
</comment>
<dbReference type="PRINTS" id="PR00114">
    <property type="entry name" value="STPHPHTASE"/>
</dbReference>
<dbReference type="PROSITE" id="PS00125">
    <property type="entry name" value="SER_THR_PHOSPHATASE"/>
    <property type="match status" value="1"/>
</dbReference>
<dbReference type="Gene3D" id="3.60.21.10">
    <property type="match status" value="1"/>
</dbReference>
<evidence type="ECO:0000256" key="3">
    <source>
        <dbReference type="ARBA" id="ARBA00023211"/>
    </source>
</evidence>
<dbReference type="InterPro" id="IPR029052">
    <property type="entry name" value="Metallo-depent_PP-like"/>
</dbReference>
<evidence type="ECO:0000313" key="7">
    <source>
        <dbReference type="Proteomes" id="UP001470230"/>
    </source>
</evidence>
<dbReference type="Proteomes" id="UP001470230">
    <property type="component" value="Unassembled WGS sequence"/>
</dbReference>
<reference evidence="6 7" key="1">
    <citation type="submission" date="2024-04" db="EMBL/GenBank/DDBJ databases">
        <title>Tritrichomonas musculus Genome.</title>
        <authorList>
            <person name="Alves-Ferreira E."/>
            <person name="Grigg M."/>
            <person name="Lorenzi H."/>
            <person name="Galac M."/>
        </authorList>
    </citation>
    <scope>NUCLEOTIDE SEQUENCE [LARGE SCALE GENOMIC DNA]</scope>
    <source>
        <strain evidence="6 7">EAF2021</strain>
    </source>
</reference>